<protein>
    <submittedName>
        <fullName evidence="2">Acetyltransferase (GNAT) domain-containing protein</fullName>
    </submittedName>
</protein>
<dbReference type="InterPro" id="IPR038740">
    <property type="entry name" value="BioF2-like_GNAT_dom"/>
</dbReference>
<accession>A0A1H7WV19</accession>
<gene>
    <name evidence="2" type="ORF">SAMN04515666_10927</name>
</gene>
<evidence type="ECO:0000313" key="3">
    <source>
        <dbReference type="Proteomes" id="UP000199664"/>
    </source>
</evidence>
<dbReference type="InterPro" id="IPR016181">
    <property type="entry name" value="Acyl_CoA_acyltransferase"/>
</dbReference>
<evidence type="ECO:0000313" key="2">
    <source>
        <dbReference type="EMBL" id="SEM25301.1"/>
    </source>
</evidence>
<proteinExistence type="predicted"/>
<dbReference type="STRING" id="1036779.SAMN04515666_10927"/>
<dbReference type="OrthoDB" id="213519at2"/>
<sequence>MTAPIAVRRLPAGTYGAACAEAFADLCRRAEAPNLHMAPAAVAAALSFGISANDVVVLAAQEEGDDRLLGLWALRRTRNLNSGFAPVLAAPLVSLYEVSSAPVLDREHARDAAAALILAIVEAPDLPKVLKLPLLPMAGSVFTAFEAALVATSSSIATFERWQRPMLIPEAGDDAERYLRRALGQGYKKRMQQHRQLEKAGTLSYQRHRGAGAIAALEDFLALEAAGWKGRGGTALASLADDGAYIRKIVGNFAATDAIRVDLLRLDGRPIAGGLLLDFAGQSHFLKIAYDEGHARLSPGRALAIEMLRADFTAGRPFRLDSGAGDKVDPSAYPWGERQQMANAIVALADSSTALPRLAAAARMRLRGWRDRSPR</sequence>
<organism evidence="2 3">
    <name type="scientific">Bosea lupini</name>
    <dbReference type="NCBI Taxonomy" id="1036779"/>
    <lineage>
        <taxon>Bacteria</taxon>
        <taxon>Pseudomonadati</taxon>
        <taxon>Pseudomonadota</taxon>
        <taxon>Alphaproteobacteria</taxon>
        <taxon>Hyphomicrobiales</taxon>
        <taxon>Boseaceae</taxon>
        <taxon>Bosea</taxon>
    </lineage>
</organism>
<dbReference type="Pfam" id="PF13480">
    <property type="entry name" value="Acetyltransf_6"/>
    <property type="match status" value="1"/>
</dbReference>
<dbReference type="Proteomes" id="UP000199664">
    <property type="component" value="Unassembled WGS sequence"/>
</dbReference>
<reference evidence="3" key="1">
    <citation type="submission" date="2016-10" db="EMBL/GenBank/DDBJ databases">
        <authorList>
            <person name="Varghese N."/>
            <person name="Submissions S."/>
        </authorList>
    </citation>
    <scope>NUCLEOTIDE SEQUENCE [LARGE SCALE GENOMIC DNA]</scope>
    <source>
        <strain evidence="3">LMG 26383,CCUG 61248,R- 45681</strain>
    </source>
</reference>
<dbReference type="Gene3D" id="3.40.630.30">
    <property type="match status" value="1"/>
</dbReference>
<dbReference type="SUPFAM" id="SSF55729">
    <property type="entry name" value="Acyl-CoA N-acyltransferases (Nat)"/>
    <property type="match status" value="1"/>
</dbReference>
<keyword evidence="2" id="KW-0808">Transferase</keyword>
<dbReference type="AlphaFoldDB" id="A0A1H7WV19"/>
<evidence type="ECO:0000259" key="1">
    <source>
        <dbReference type="Pfam" id="PF13480"/>
    </source>
</evidence>
<dbReference type="EMBL" id="FOAN01000009">
    <property type="protein sequence ID" value="SEM25301.1"/>
    <property type="molecule type" value="Genomic_DNA"/>
</dbReference>
<feature type="domain" description="BioF2-like acetyltransferase" evidence="1">
    <location>
        <begin position="192"/>
        <end position="326"/>
    </location>
</feature>
<dbReference type="GO" id="GO:0016740">
    <property type="term" value="F:transferase activity"/>
    <property type="evidence" value="ECO:0007669"/>
    <property type="project" value="UniProtKB-KW"/>
</dbReference>
<name>A0A1H7WV19_9HYPH</name>
<dbReference type="RefSeq" id="WP_091840304.1">
    <property type="nucleotide sequence ID" value="NZ_FOAN01000009.1"/>
</dbReference>
<keyword evidence="3" id="KW-1185">Reference proteome</keyword>